<gene>
    <name evidence="4" type="primary">LOC106763401</name>
</gene>
<reference evidence="4" key="2">
    <citation type="submission" date="2025-08" db="UniProtKB">
        <authorList>
            <consortium name="RefSeq"/>
        </authorList>
    </citation>
    <scope>IDENTIFICATION</scope>
    <source>
        <tissue evidence="4">Leaf</tissue>
    </source>
</reference>
<dbReference type="AlphaFoldDB" id="A0A1S3UAT9"/>
<feature type="compositionally biased region" description="Basic and acidic residues" evidence="1">
    <location>
        <begin position="11"/>
        <end position="23"/>
    </location>
</feature>
<evidence type="ECO:0000313" key="3">
    <source>
        <dbReference type="Proteomes" id="UP000087766"/>
    </source>
</evidence>
<dbReference type="InterPro" id="IPR019557">
    <property type="entry name" value="AminoTfrase-like_pln_mobile"/>
</dbReference>
<feature type="domain" description="Aminotransferase-like plant mobile" evidence="2">
    <location>
        <begin position="135"/>
        <end position="170"/>
    </location>
</feature>
<dbReference type="KEGG" id="vra:106763401"/>
<sequence length="180" mass="20286">MVRTRRGSSSHRVESSSQDERWRPTASARRRRGAVEFDVHVEDAIKDHAFVEHDIEQEKDHEDVAEGGFPGCPLLKEDHCDALHSPCCLCDMERDEIKLISHGKKLNILGSCHEGIRDIVNGSGLMSLVGISYDYVDRGLLLTFVERFHFETSSFHLPVGEMTVTLDDVSRSGLPQHPHL</sequence>
<keyword evidence="3" id="KW-1185">Reference proteome</keyword>
<dbReference type="OrthoDB" id="1434670at2759"/>
<name>A0A1S3UAT9_VIGRR</name>
<proteinExistence type="predicted"/>
<dbReference type="RefSeq" id="XP_014503084.1">
    <property type="nucleotide sequence ID" value="XM_014647598.1"/>
</dbReference>
<evidence type="ECO:0000259" key="2">
    <source>
        <dbReference type="Pfam" id="PF10536"/>
    </source>
</evidence>
<evidence type="ECO:0000313" key="4">
    <source>
        <dbReference type="RefSeq" id="XP_014503084.1"/>
    </source>
</evidence>
<dbReference type="GeneID" id="106763401"/>
<accession>A0A1S3UAT9</accession>
<protein>
    <submittedName>
        <fullName evidence="4">Uncharacterized protein LOC106763401</fullName>
    </submittedName>
</protein>
<dbReference type="Pfam" id="PF10536">
    <property type="entry name" value="PMD"/>
    <property type="match status" value="1"/>
</dbReference>
<reference evidence="3" key="1">
    <citation type="journal article" date="2014" name="Nat. Commun.">
        <title>Genome sequence of mungbean and insights into evolution within Vigna species.</title>
        <authorList>
            <person name="Kang Y.J."/>
            <person name="Kim S.K."/>
            <person name="Kim M.Y."/>
            <person name="Lestari P."/>
            <person name="Kim K.H."/>
            <person name="Ha B.K."/>
            <person name="Jun T.H."/>
            <person name="Hwang W.J."/>
            <person name="Lee T."/>
            <person name="Lee J."/>
            <person name="Shim S."/>
            <person name="Yoon M.Y."/>
            <person name="Jang Y.E."/>
            <person name="Han K.S."/>
            <person name="Taeprayoon P."/>
            <person name="Yoon N."/>
            <person name="Somta P."/>
            <person name="Tanya P."/>
            <person name="Kim K.S."/>
            <person name="Gwag J.G."/>
            <person name="Moon J.K."/>
            <person name="Lee Y.H."/>
            <person name="Park B.S."/>
            <person name="Bombarely A."/>
            <person name="Doyle J.J."/>
            <person name="Jackson S.A."/>
            <person name="Schafleitner R."/>
            <person name="Srinives P."/>
            <person name="Varshney R.K."/>
            <person name="Lee S.H."/>
        </authorList>
    </citation>
    <scope>NUCLEOTIDE SEQUENCE [LARGE SCALE GENOMIC DNA]</scope>
    <source>
        <strain evidence="3">cv. VC1973A</strain>
    </source>
</reference>
<evidence type="ECO:0000256" key="1">
    <source>
        <dbReference type="SAM" id="MobiDB-lite"/>
    </source>
</evidence>
<organism evidence="3 4">
    <name type="scientific">Vigna radiata var. radiata</name>
    <name type="common">Mung bean</name>
    <name type="synonym">Phaseolus aureus</name>
    <dbReference type="NCBI Taxonomy" id="3916"/>
    <lineage>
        <taxon>Eukaryota</taxon>
        <taxon>Viridiplantae</taxon>
        <taxon>Streptophyta</taxon>
        <taxon>Embryophyta</taxon>
        <taxon>Tracheophyta</taxon>
        <taxon>Spermatophyta</taxon>
        <taxon>Magnoliopsida</taxon>
        <taxon>eudicotyledons</taxon>
        <taxon>Gunneridae</taxon>
        <taxon>Pentapetalae</taxon>
        <taxon>rosids</taxon>
        <taxon>fabids</taxon>
        <taxon>Fabales</taxon>
        <taxon>Fabaceae</taxon>
        <taxon>Papilionoideae</taxon>
        <taxon>50 kb inversion clade</taxon>
        <taxon>NPAAA clade</taxon>
        <taxon>indigoferoid/millettioid clade</taxon>
        <taxon>Phaseoleae</taxon>
        <taxon>Vigna</taxon>
    </lineage>
</organism>
<dbReference type="Proteomes" id="UP000087766">
    <property type="component" value="Chromosome 6"/>
</dbReference>
<feature type="region of interest" description="Disordered" evidence="1">
    <location>
        <begin position="1"/>
        <end position="27"/>
    </location>
</feature>